<dbReference type="InterPro" id="IPR036490">
    <property type="entry name" value="ThsB_TIR-like_sf"/>
</dbReference>
<dbReference type="Gene3D" id="3.40.50.11200">
    <property type="match status" value="1"/>
</dbReference>
<evidence type="ECO:0000313" key="2">
    <source>
        <dbReference type="EMBL" id="OGG51334.1"/>
    </source>
</evidence>
<dbReference type="SUPFAM" id="SSF52206">
    <property type="entry name" value="Hypothetical protein MTH538"/>
    <property type="match status" value="1"/>
</dbReference>
<protein>
    <recommendedName>
        <fullName evidence="1">Thoeris protein ThsB TIR-like domain-containing protein</fullName>
    </recommendedName>
</protein>
<dbReference type="AlphaFoldDB" id="A0A1F6CQB5"/>
<accession>A0A1F6CQB5</accession>
<name>A0A1F6CQB5_9BACT</name>
<dbReference type="Pfam" id="PF08937">
    <property type="entry name" value="ThsB_TIR"/>
    <property type="match status" value="1"/>
</dbReference>
<evidence type="ECO:0000259" key="1">
    <source>
        <dbReference type="Pfam" id="PF08937"/>
    </source>
</evidence>
<proteinExistence type="predicted"/>
<reference evidence="2 3" key="1">
    <citation type="journal article" date="2016" name="Nat. Commun.">
        <title>Thousands of microbial genomes shed light on interconnected biogeochemical processes in an aquifer system.</title>
        <authorList>
            <person name="Anantharaman K."/>
            <person name="Brown C.T."/>
            <person name="Hug L.A."/>
            <person name="Sharon I."/>
            <person name="Castelle C.J."/>
            <person name="Probst A.J."/>
            <person name="Thomas B.C."/>
            <person name="Singh A."/>
            <person name="Wilkins M.J."/>
            <person name="Karaoz U."/>
            <person name="Brodie E.L."/>
            <person name="Williams K.H."/>
            <person name="Hubbard S.S."/>
            <person name="Banfield J.F."/>
        </authorList>
    </citation>
    <scope>NUCLEOTIDE SEQUENCE [LARGE SCALE GENOMIC DNA]</scope>
</reference>
<dbReference type="EMBL" id="MFKW01000031">
    <property type="protein sequence ID" value="OGG51334.1"/>
    <property type="molecule type" value="Genomic_DNA"/>
</dbReference>
<evidence type="ECO:0000313" key="3">
    <source>
        <dbReference type="Proteomes" id="UP000176445"/>
    </source>
</evidence>
<organism evidence="2 3">
    <name type="scientific">Candidatus Kaiserbacteria bacterium RIFCSPHIGHO2_01_FULL_54_36b</name>
    <dbReference type="NCBI Taxonomy" id="1798483"/>
    <lineage>
        <taxon>Bacteria</taxon>
        <taxon>Candidatus Kaiseribacteriota</taxon>
    </lineage>
</organism>
<gene>
    <name evidence="2" type="ORF">A2704_01525</name>
</gene>
<dbReference type="Proteomes" id="UP000176445">
    <property type="component" value="Unassembled WGS sequence"/>
</dbReference>
<comment type="caution">
    <text evidence="2">The sequence shown here is derived from an EMBL/GenBank/DDBJ whole genome shotgun (WGS) entry which is preliminary data.</text>
</comment>
<sequence length="148" mass="17136">MDTVFVSFDYENDKHYKYLLEAWHANPKFRFVFEDGTPREIDSTNVGRIKAALTIKVKGATHTLVIVGKHANERHRQSGLIGYKNWINFEIHQSVQEGKRIAVVRLDRSYELPEELKNAEYSIVDGFSEANVTYALNTAPRQVYRYAL</sequence>
<dbReference type="InterPro" id="IPR015032">
    <property type="entry name" value="ThsB__TIR-like_domain"/>
</dbReference>
<feature type="domain" description="Thoeris protein ThsB TIR-like" evidence="1">
    <location>
        <begin position="5"/>
        <end position="108"/>
    </location>
</feature>